<evidence type="ECO:0000256" key="2">
    <source>
        <dbReference type="ARBA" id="ARBA00023136"/>
    </source>
</evidence>
<keyword evidence="3" id="KW-0576">Peroxisome</keyword>
<dbReference type="GO" id="GO:0005778">
    <property type="term" value="C:peroxisomal membrane"/>
    <property type="evidence" value="ECO:0007669"/>
    <property type="project" value="UniProtKB-SubCell"/>
</dbReference>
<evidence type="ECO:0000256" key="5">
    <source>
        <dbReference type="SAM" id="Phobius"/>
    </source>
</evidence>
<proteinExistence type="predicted"/>
<gene>
    <name evidence="6" type="ORF">DPMN_108966</name>
</gene>
<comment type="subcellular location">
    <subcellularLocation>
        <location evidence="4">Peroxisome membrane</location>
    </subcellularLocation>
</comment>
<protein>
    <recommendedName>
        <fullName evidence="8">Peroxisomal membrane protein 11B</fullName>
    </recommendedName>
</protein>
<evidence type="ECO:0000313" key="7">
    <source>
        <dbReference type="Proteomes" id="UP000828390"/>
    </source>
</evidence>
<keyword evidence="2 5" id="KW-0472">Membrane</keyword>
<dbReference type="GO" id="GO:0016559">
    <property type="term" value="P:peroxisome fission"/>
    <property type="evidence" value="ECO:0007669"/>
    <property type="project" value="InterPro"/>
</dbReference>
<evidence type="ECO:0000256" key="3">
    <source>
        <dbReference type="ARBA" id="ARBA00023140"/>
    </source>
</evidence>
<dbReference type="Proteomes" id="UP000828390">
    <property type="component" value="Unassembled WGS sequence"/>
</dbReference>
<keyword evidence="1" id="KW-0962">Peroxisome biogenesis</keyword>
<dbReference type="AlphaFoldDB" id="A0A9D4K9Q9"/>
<organism evidence="6 7">
    <name type="scientific">Dreissena polymorpha</name>
    <name type="common">Zebra mussel</name>
    <name type="synonym">Mytilus polymorpha</name>
    <dbReference type="NCBI Taxonomy" id="45954"/>
    <lineage>
        <taxon>Eukaryota</taxon>
        <taxon>Metazoa</taxon>
        <taxon>Spiralia</taxon>
        <taxon>Lophotrochozoa</taxon>
        <taxon>Mollusca</taxon>
        <taxon>Bivalvia</taxon>
        <taxon>Autobranchia</taxon>
        <taxon>Heteroconchia</taxon>
        <taxon>Euheterodonta</taxon>
        <taxon>Imparidentia</taxon>
        <taxon>Neoheterodontei</taxon>
        <taxon>Myida</taxon>
        <taxon>Dreissenoidea</taxon>
        <taxon>Dreissenidae</taxon>
        <taxon>Dreissena</taxon>
    </lineage>
</organism>
<dbReference type="OrthoDB" id="411017at2759"/>
<reference evidence="6" key="2">
    <citation type="submission" date="2020-11" db="EMBL/GenBank/DDBJ databases">
        <authorList>
            <person name="McCartney M.A."/>
            <person name="Auch B."/>
            <person name="Kono T."/>
            <person name="Mallez S."/>
            <person name="Becker A."/>
            <person name="Gohl D.M."/>
            <person name="Silverstein K.A.T."/>
            <person name="Koren S."/>
            <person name="Bechman K.B."/>
            <person name="Herman A."/>
            <person name="Abrahante J.E."/>
            <person name="Garbe J."/>
        </authorList>
    </citation>
    <scope>NUCLEOTIDE SEQUENCE</scope>
    <source>
        <strain evidence="6">Duluth1</strain>
        <tissue evidence="6">Whole animal</tissue>
    </source>
</reference>
<evidence type="ECO:0000256" key="1">
    <source>
        <dbReference type="ARBA" id="ARBA00022593"/>
    </source>
</evidence>
<feature type="transmembrane region" description="Helical" evidence="5">
    <location>
        <begin position="221"/>
        <end position="239"/>
    </location>
</feature>
<dbReference type="PANTHER" id="PTHR12652">
    <property type="entry name" value="PEROXISOMAL BIOGENESIS FACTOR 11"/>
    <property type="match status" value="1"/>
</dbReference>
<dbReference type="EMBL" id="JAIWYP010000004">
    <property type="protein sequence ID" value="KAH3835611.1"/>
    <property type="molecule type" value="Genomic_DNA"/>
</dbReference>
<keyword evidence="7" id="KW-1185">Reference proteome</keyword>
<evidence type="ECO:0008006" key="8">
    <source>
        <dbReference type="Google" id="ProtNLM"/>
    </source>
</evidence>
<name>A0A9D4K9Q9_DREPO</name>
<evidence type="ECO:0000313" key="6">
    <source>
        <dbReference type="EMBL" id="KAH3835611.1"/>
    </source>
</evidence>
<sequence>MDDLVNNIIKFNAQTNGRDKLCRLFQYGCRLAWGRLQQTDKKDLLTTLKNIESMLSMTRKLLRFGRSLDFIQGALKSIHLKDGVLRLTLTLSKINQAFYLLFDHFLWFHNVGAVKLDKQYWSDVSSRFYLATLLLNLSRDFYGIYQVIEEELALGESRGNSSGAYQNGEASPRTSRQRKVNVLDVLHQNIPLIMDTIKNLFDLAIPMSALQMVHLSPQKQGLFGIISSFLALLVVWNPTLKLVPS</sequence>
<keyword evidence="5" id="KW-0812">Transmembrane</keyword>
<accession>A0A9D4K9Q9</accession>
<dbReference type="PANTHER" id="PTHR12652:SF50">
    <property type="entry name" value="PEROXIN 11"/>
    <property type="match status" value="1"/>
</dbReference>
<evidence type="ECO:0000256" key="4">
    <source>
        <dbReference type="ARBA" id="ARBA00046271"/>
    </source>
</evidence>
<dbReference type="InterPro" id="IPR008733">
    <property type="entry name" value="PEX11"/>
</dbReference>
<keyword evidence="5" id="KW-1133">Transmembrane helix</keyword>
<comment type="caution">
    <text evidence="6">The sequence shown here is derived from an EMBL/GenBank/DDBJ whole genome shotgun (WGS) entry which is preliminary data.</text>
</comment>
<dbReference type="Pfam" id="PF05648">
    <property type="entry name" value="PEX11"/>
    <property type="match status" value="1"/>
</dbReference>
<reference evidence="6" key="1">
    <citation type="journal article" date="2019" name="bioRxiv">
        <title>The Genome of the Zebra Mussel, Dreissena polymorpha: A Resource for Invasive Species Research.</title>
        <authorList>
            <person name="McCartney M.A."/>
            <person name="Auch B."/>
            <person name="Kono T."/>
            <person name="Mallez S."/>
            <person name="Zhang Y."/>
            <person name="Obille A."/>
            <person name="Becker A."/>
            <person name="Abrahante J.E."/>
            <person name="Garbe J."/>
            <person name="Badalamenti J.P."/>
            <person name="Herman A."/>
            <person name="Mangelson H."/>
            <person name="Liachko I."/>
            <person name="Sullivan S."/>
            <person name="Sone E.D."/>
            <person name="Koren S."/>
            <person name="Silverstein K.A.T."/>
            <person name="Beckman K.B."/>
            <person name="Gohl D.M."/>
        </authorList>
    </citation>
    <scope>NUCLEOTIDE SEQUENCE</scope>
    <source>
        <strain evidence="6">Duluth1</strain>
        <tissue evidence="6">Whole animal</tissue>
    </source>
</reference>